<dbReference type="EMBL" id="LHQQ01000058">
    <property type="protein sequence ID" value="KOS44582.1"/>
    <property type="molecule type" value="Genomic_DNA"/>
</dbReference>
<feature type="transmembrane region" description="Helical" evidence="1">
    <location>
        <begin position="20"/>
        <end position="39"/>
    </location>
</feature>
<dbReference type="Proteomes" id="UP000037696">
    <property type="component" value="Unassembled WGS sequence"/>
</dbReference>
<evidence type="ECO:0000256" key="1">
    <source>
        <dbReference type="SAM" id="Phobius"/>
    </source>
</evidence>
<accession>A0A0M9WH18</accession>
<keyword evidence="1" id="KW-0812">Transmembrane</keyword>
<evidence type="ECO:0000313" key="3">
    <source>
        <dbReference type="Proteomes" id="UP000037696"/>
    </source>
</evidence>
<sequence>MMSLNTSHIHLTTFCWGGDLSGDPLIILFFFLFSLPAFCDSNTTLYSKIHLSLLSLASLILCPLSVPVPIDSCRFI</sequence>
<keyword evidence="3" id="KW-1185">Reference proteome</keyword>
<reference evidence="2 3" key="1">
    <citation type="submission" date="2015-08" db="EMBL/GenBank/DDBJ databases">
        <title>Genome sequencing of Penicillium nordicum.</title>
        <authorList>
            <person name="Nguyen H.D."/>
            <person name="Seifert K.A."/>
        </authorList>
    </citation>
    <scope>NUCLEOTIDE SEQUENCE [LARGE SCALE GENOMIC DNA]</scope>
    <source>
        <strain evidence="2 3">DAOMC 185683</strain>
    </source>
</reference>
<feature type="transmembrane region" description="Helical" evidence="1">
    <location>
        <begin position="51"/>
        <end position="70"/>
    </location>
</feature>
<dbReference type="AlphaFoldDB" id="A0A0M9WH18"/>
<proteinExistence type="predicted"/>
<evidence type="ECO:0000313" key="2">
    <source>
        <dbReference type="EMBL" id="KOS44582.1"/>
    </source>
</evidence>
<organism evidence="2 3">
    <name type="scientific">Penicillium nordicum</name>
    <dbReference type="NCBI Taxonomy" id="229535"/>
    <lineage>
        <taxon>Eukaryota</taxon>
        <taxon>Fungi</taxon>
        <taxon>Dikarya</taxon>
        <taxon>Ascomycota</taxon>
        <taxon>Pezizomycotina</taxon>
        <taxon>Eurotiomycetes</taxon>
        <taxon>Eurotiomycetidae</taxon>
        <taxon>Eurotiales</taxon>
        <taxon>Aspergillaceae</taxon>
        <taxon>Penicillium</taxon>
    </lineage>
</organism>
<comment type="caution">
    <text evidence="2">The sequence shown here is derived from an EMBL/GenBank/DDBJ whole genome shotgun (WGS) entry which is preliminary data.</text>
</comment>
<protein>
    <submittedName>
        <fullName evidence="2">Uncharacterized protein</fullName>
    </submittedName>
</protein>
<keyword evidence="1" id="KW-1133">Transmembrane helix</keyword>
<name>A0A0M9WH18_9EURO</name>
<keyword evidence="1" id="KW-0472">Membrane</keyword>
<gene>
    <name evidence="2" type="ORF">ACN38_g4510</name>
</gene>